<organism evidence="1 2">
    <name type="scientific">Rossellomorea pakistanensis</name>
    <dbReference type="NCBI Taxonomy" id="992288"/>
    <lineage>
        <taxon>Bacteria</taxon>
        <taxon>Bacillati</taxon>
        <taxon>Bacillota</taxon>
        <taxon>Bacilli</taxon>
        <taxon>Bacillales</taxon>
        <taxon>Bacillaceae</taxon>
        <taxon>Rossellomorea</taxon>
    </lineage>
</organism>
<comment type="caution">
    <text evidence="1">The sequence shown here is derived from an EMBL/GenBank/DDBJ whole genome shotgun (WGS) entry which is preliminary data.</text>
</comment>
<reference evidence="1 2" key="1">
    <citation type="submission" date="2021-01" db="EMBL/GenBank/DDBJ databases">
        <title>Genomic Encyclopedia of Type Strains, Phase IV (KMG-IV): sequencing the most valuable type-strain genomes for metagenomic binning, comparative biology and taxonomic classification.</title>
        <authorList>
            <person name="Goeker M."/>
        </authorList>
    </citation>
    <scope>NUCLEOTIDE SEQUENCE [LARGE SCALE GENOMIC DNA]</scope>
    <source>
        <strain evidence="1 2">DSM 24834</strain>
    </source>
</reference>
<dbReference type="EMBL" id="JAFBDZ010000006">
    <property type="protein sequence ID" value="MBM7587872.1"/>
    <property type="molecule type" value="Genomic_DNA"/>
</dbReference>
<name>A0ABS2NJ34_9BACI</name>
<protein>
    <recommendedName>
        <fullName evidence="3">N-acetyltransferase domain-containing protein</fullName>
    </recommendedName>
</protein>
<evidence type="ECO:0000313" key="1">
    <source>
        <dbReference type="EMBL" id="MBM7587872.1"/>
    </source>
</evidence>
<keyword evidence="2" id="KW-1185">Reference proteome</keyword>
<sequence length="289" mass="33560">MMGIVYRNFEDQGDLTRQYEFWESMTSSLPYAWKPTHSPKHFSLQKEFHPKTRCFAYDGDALVGYMSFTGKGSFVSLGYPWVLPEYRDIQDELFDRVYGFASSNEYGGKQFAQRFRSQWQEPIDYFLSKGFMISNSSPIIGKELNDEGSTFKATIDYKLEGQFDFEKWKRLKRKDSTNEELQMMSEYYSSVEFDFAISFYNRDQLKGYCGIAIRKKTGFAEINAIALDNSCSLAEVTNMLEVIEFETFIREGKVVSLYQSSLPTGAYEGLKDYHLITEDVMMVKGLNQQ</sequence>
<accession>A0ABS2NJ34</accession>
<evidence type="ECO:0008006" key="3">
    <source>
        <dbReference type="Google" id="ProtNLM"/>
    </source>
</evidence>
<evidence type="ECO:0000313" key="2">
    <source>
        <dbReference type="Proteomes" id="UP001646157"/>
    </source>
</evidence>
<gene>
    <name evidence="1" type="ORF">JOC86_004447</name>
</gene>
<dbReference type="Proteomes" id="UP001646157">
    <property type="component" value="Unassembled WGS sequence"/>
</dbReference>
<proteinExistence type="predicted"/>